<name>A0A4V6RB58_9SPHN</name>
<dbReference type="Proteomes" id="UP000309848">
    <property type="component" value="Unassembled WGS sequence"/>
</dbReference>
<proteinExistence type="predicted"/>
<organism evidence="1 2">
    <name type="scientific">Sphingomonas naasensis</name>
    <dbReference type="NCBI Taxonomy" id="1344951"/>
    <lineage>
        <taxon>Bacteria</taxon>
        <taxon>Pseudomonadati</taxon>
        <taxon>Pseudomonadota</taxon>
        <taxon>Alphaproteobacteria</taxon>
        <taxon>Sphingomonadales</taxon>
        <taxon>Sphingomonadaceae</taxon>
        <taxon>Sphingomonas</taxon>
    </lineage>
</organism>
<accession>A0A4V6RB58</accession>
<sequence length="77" mass="8057">MLIMTFAALGLAAVQTAPRQPVQYRTHHVTAGLKAGCKVWAVHTPAGKIGSHRAIVRCPAPVEAIEADAASKSDRVG</sequence>
<comment type="caution">
    <text evidence="1">The sequence shown here is derived from an EMBL/GenBank/DDBJ whole genome shotgun (WGS) entry which is preliminary data.</text>
</comment>
<dbReference type="OrthoDB" id="7585893at2"/>
<gene>
    <name evidence="1" type="ORF">E5A74_02170</name>
</gene>
<dbReference type="EMBL" id="SRXU01000001">
    <property type="protein sequence ID" value="TGX46002.1"/>
    <property type="molecule type" value="Genomic_DNA"/>
</dbReference>
<evidence type="ECO:0000313" key="2">
    <source>
        <dbReference type="Proteomes" id="UP000309848"/>
    </source>
</evidence>
<reference evidence="1 2" key="1">
    <citation type="submission" date="2019-04" db="EMBL/GenBank/DDBJ databases">
        <title>Sphingomonas psychrotolerans sp. nov., isolated from soil in the Tianshan Mountains, Xinjiang, China.</title>
        <authorList>
            <person name="Luo Y."/>
            <person name="Sheng H."/>
        </authorList>
    </citation>
    <scope>NUCLEOTIDE SEQUENCE [LARGE SCALE GENOMIC DNA]</scope>
    <source>
        <strain evidence="1 2">KIS18-15</strain>
    </source>
</reference>
<dbReference type="RefSeq" id="WP_135982380.1">
    <property type="nucleotide sequence ID" value="NZ_JAASQM010000001.1"/>
</dbReference>
<protein>
    <submittedName>
        <fullName evidence="1">Uncharacterized protein</fullName>
    </submittedName>
</protein>
<keyword evidence="2" id="KW-1185">Reference proteome</keyword>
<evidence type="ECO:0000313" key="1">
    <source>
        <dbReference type="EMBL" id="TGX46002.1"/>
    </source>
</evidence>
<dbReference type="AlphaFoldDB" id="A0A4V6RB58"/>